<keyword evidence="2" id="KW-1133">Transmembrane helix</keyword>
<evidence type="ECO:0008006" key="5">
    <source>
        <dbReference type="Google" id="ProtNLM"/>
    </source>
</evidence>
<sequence>MMISPISMAGWTSNNPKLNPKAVDGNEMLKGLNLTPVSHKSSGLDLIQNCDLPPPMKVFTGSDNKTVLSSMNRACSMSMTQEDDNRDEFDMCGNRGDGGENEKLELLKALRLSQTRAREAEKKAEKLGKEKDCLSDALLAEARELFAYRQWVRLLELKVSKLESQWAEQEEEGSFLGGRSKGLEEQSVKEGDEGENGDGISWIVALALCFGIAGVGFAFGCRYLC</sequence>
<evidence type="ECO:0000256" key="1">
    <source>
        <dbReference type="SAM" id="Coils"/>
    </source>
</evidence>
<name>A0AAD4VGN8_PRUDU</name>
<gene>
    <name evidence="3" type="ORF">L3X38_033798</name>
</gene>
<evidence type="ECO:0000256" key="2">
    <source>
        <dbReference type="SAM" id="Phobius"/>
    </source>
</evidence>
<feature type="transmembrane region" description="Helical" evidence="2">
    <location>
        <begin position="202"/>
        <end position="224"/>
    </location>
</feature>
<dbReference type="Proteomes" id="UP001054821">
    <property type="component" value="Chromosome 6"/>
</dbReference>
<keyword evidence="4" id="KW-1185">Reference proteome</keyword>
<protein>
    <recommendedName>
        <fullName evidence="5">Transmembrane protein</fullName>
    </recommendedName>
</protein>
<dbReference type="PANTHER" id="PTHR33868:SF10">
    <property type="entry name" value="OS08G0483100 PROTEIN"/>
    <property type="match status" value="1"/>
</dbReference>
<dbReference type="EMBL" id="JAJFAZ020000006">
    <property type="protein sequence ID" value="KAI5324725.1"/>
    <property type="molecule type" value="Genomic_DNA"/>
</dbReference>
<dbReference type="AlphaFoldDB" id="A0AAD4VGN8"/>
<proteinExistence type="predicted"/>
<accession>A0AAD4VGN8</accession>
<reference evidence="3 4" key="1">
    <citation type="journal article" date="2022" name="G3 (Bethesda)">
        <title>Whole-genome sequence and methylome profiling of the almond [Prunus dulcis (Mill.) D.A. Webb] cultivar 'Nonpareil'.</title>
        <authorList>
            <person name="D'Amico-Willman K.M."/>
            <person name="Ouma W.Z."/>
            <person name="Meulia T."/>
            <person name="Sideli G.M."/>
            <person name="Gradziel T.M."/>
            <person name="Fresnedo-Ramirez J."/>
        </authorList>
    </citation>
    <scope>NUCLEOTIDE SEQUENCE [LARGE SCALE GENOMIC DNA]</scope>
    <source>
        <strain evidence="3">Clone GOH B32 T37-40</strain>
    </source>
</reference>
<evidence type="ECO:0000313" key="4">
    <source>
        <dbReference type="Proteomes" id="UP001054821"/>
    </source>
</evidence>
<keyword evidence="2" id="KW-0472">Membrane</keyword>
<keyword evidence="1" id="KW-0175">Coiled coil</keyword>
<keyword evidence="2" id="KW-0812">Transmembrane</keyword>
<comment type="caution">
    <text evidence="3">The sequence shown here is derived from an EMBL/GenBank/DDBJ whole genome shotgun (WGS) entry which is preliminary data.</text>
</comment>
<dbReference type="PANTHER" id="PTHR33868">
    <property type="entry name" value="EXPRESSED PROTEIN"/>
    <property type="match status" value="1"/>
</dbReference>
<dbReference type="SMR" id="A0AAD4VGN8"/>
<feature type="coiled-coil region" evidence="1">
    <location>
        <begin position="110"/>
        <end position="172"/>
    </location>
</feature>
<evidence type="ECO:0000313" key="3">
    <source>
        <dbReference type="EMBL" id="KAI5324725.1"/>
    </source>
</evidence>
<organism evidence="3 4">
    <name type="scientific">Prunus dulcis</name>
    <name type="common">Almond</name>
    <name type="synonym">Amygdalus dulcis</name>
    <dbReference type="NCBI Taxonomy" id="3755"/>
    <lineage>
        <taxon>Eukaryota</taxon>
        <taxon>Viridiplantae</taxon>
        <taxon>Streptophyta</taxon>
        <taxon>Embryophyta</taxon>
        <taxon>Tracheophyta</taxon>
        <taxon>Spermatophyta</taxon>
        <taxon>Magnoliopsida</taxon>
        <taxon>eudicotyledons</taxon>
        <taxon>Gunneridae</taxon>
        <taxon>Pentapetalae</taxon>
        <taxon>rosids</taxon>
        <taxon>fabids</taxon>
        <taxon>Rosales</taxon>
        <taxon>Rosaceae</taxon>
        <taxon>Amygdaloideae</taxon>
        <taxon>Amygdaleae</taxon>
        <taxon>Prunus</taxon>
    </lineage>
</organism>